<accession>E6QH49</accession>
<comment type="caution">
    <text evidence="1">The sequence shown here is derived from an EMBL/GenBank/DDBJ whole genome shotgun (WGS) entry which is preliminary data.</text>
</comment>
<reference evidence="1" key="1">
    <citation type="submission" date="2009-10" db="EMBL/GenBank/DDBJ databases">
        <title>Diversity of trophic interactions inside an arsenic-rich microbial ecosystem.</title>
        <authorList>
            <person name="Bertin P.N."/>
            <person name="Heinrich-Salmeron A."/>
            <person name="Pelletier E."/>
            <person name="Goulhen-Chollet F."/>
            <person name="Arsene-Ploetze F."/>
            <person name="Gallien S."/>
            <person name="Calteau A."/>
            <person name="Vallenet D."/>
            <person name="Casiot C."/>
            <person name="Chane-Woon-Ming B."/>
            <person name="Giloteaux L."/>
            <person name="Barakat M."/>
            <person name="Bonnefoy V."/>
            <person name="Bruneel O."/>
            <person name="Chandler M."/>
            <person name="Cleiss J."/>
            <person name="Duran R."/>
            <person name="Elbaz-Poulichet F."/>
            <person name="Fonknechten N."/>
            <person name="Lauga B."/>
            <person name="Mornico D."/>
            <person name="Ortet P."/>
            <person name="Schaeffer C."/>
            <person name="Siguier P."/>
            <person name="Alexander Thil Smith A."/>
            <person name="Van Dorsselaer A."/>
            <person name="Weissenbach J."/>
            <person name="Medigue C."/>
            <person name="Le Paslier D."/>
        </authorList>
    </citation>
    <scope>NUCLEOTIDE SEQUENCE</scope>
</reference>
<name>E6QH49_9ZZZZ</name>
<proteinExistence type="predicted"/>
<organism evidence="1">
    <name type="scientific">mine drainage metagenome</name>
    <dbReference type="NCBI Taxonomy" id="410659"/>
    <lineage>
        <taxon>unclassified sequences</taxon>
        <taxon>metagenomes</taxon>
        <taxon>ecological metagenomes</taxon>
    </lineage>
</organism>
<dbReference type="AlphaFoldDB" id="E6QH49"/>
<protein>
    <submittedName>
        <fullName evidence="1">Interferon alpha-D</fullName>
    </submittedName>
</protein>
<gene>
    <name evidence="1" type="ORF">CARN5_3196</name>
</gene>
<dbReference type="EMBL" id="CABP01000189">
    <property type="protein sequence ID" value="CBI06563.1"/>
    <property type="molecule type" value="Genomic_DNA"/>
</dbReference>
<evidence type="ECO:0000313" key="1">
    <source>
        <dbReference type="EMBL" id="CBI06563.1"/>
    </source>
</evidence>
<sequence>MHLPFSRNLLKRLVINVLRFFKTESPTGC</sequence>